<dbReference type="Proteomes" id="UP001065593">
    <property type="component" value="Unassembled WGS sequence"/>
</dbReference>
<feature type="domain" description="HTH merR-type" evidence="2">
    <location>
        <begin position="1"/>
        <end position="68"/>
    </location>
</feature>
<protein>
    <submittedName>
        <fullName evidence="3">Transcriptional regulator</fullName>
    </submittedName>
</protein>
<dbReference type="PANTHER" id="PTHR30204">
    <property type="entry name" value="REDOX-CYCLING DRUG-SENSING TRANSCRIPTIONAL ACTIVATOR SOXR"/>
    <property type="match status" value="1"/>
</dbReference>
<dbReference type="InterPro" id="IPR047057">
    <property type="entry name" value="MerR_fam"/>
</dbReference>
<keyword evidence="1" id="KW-0238">DNA-binding</keyword>
<dbReference type="InterPro" id="IPR000551">
    <property type="entry name" value="MerR-type_HTH_dom"/>
</dbReference>
<dbReference type="PROSITE" id="PS50937">
    <property type="entry name" value="HTH_MERR_2"/>
    <property type="match status" value="1"/>
</dbReference>
<organism evidence="3 4">
    <name type="scientific">Lysinibacillus piscis</name>
    <dbReference type="NCBI Taxonomy" id="2518931"/>
    <lineage>
        <taxon>Bacteria</taxon>
        <taxon>Bacillati</taxon>
        <taxon>Bacillota</taxon>
        <taxon>Bacilli</taxon>
        <taxon>Bacillales</taxon>
        <taxon>Bacillaceae</taxon>
        <taxon>Lysinibacillus</taxon>
    </lineage>
</organism>
<evidence type="ECO:0000313" key="3">
    <source>
        <dbReference type="EMBL" id="GLC88835.1"/>
    </source>
</evidence>
<evidence type="ECO:0000256" key="1">
    <source>
        <dbReference type="ARBA" id="ARBA00023125"/>
    </source>
</evidence>
<sequence length="149" mass="17585">MYIKQFATQYQVSPDTVRYYEKEGLLHPIKQSNGYRVYDAKCEYTMKFILVLKQLGFTLQEIKQLILLEQKPISVTCNQETLQHFAYKITTIEQQLYFLQQALQSLQTIQGLIIDEQYEKNKEIIAAIIDKTYQNLIKDGDECEITSHY</sequence>
<gene>
    <name evidence="3" type="ORF">LYSBPC_19620</name>
</gene>
<dbReference type="Pfam" id="PF13411">
    <property type="entry name" value="MerR_1"/>
    <property type="match status" value="1"/>
</dbReference>
<dbReference type="InterPro" id="IPR009061">
    <property type="entry name" value="DNA-bd_dom_put_sf"/>
</dbReference>
<name>A0ABQ5NKN4_9BACI</name>
<evidence type="ECO:0000313" key="4">
    <source>
        <dbReference type="Proteomes" id="UP001065593"/>
    </source>
</evidence>
<dbReference type="SUPFAM" id="SSF46955">
    <property type="entry name" value="Putative DNA-binding domain"/>
    <property type="match status" value="1"/>
</dbReference>
<dbReference type="PANTHER" id="PTHR30204:SF97">
    <property type="entry name" value="MERR FAMILY REGULATORY PROTEIN"/>
    <property type="match status" value="1"/>
</dbReference>
<proteinExistence type="predicted"/>
<dbReference type="Gene3D" id="1.10.1660.10">
    <property type="match status" value="1"/>
</dbReference>
<keyword evidence="4" id="KW-1185">Reference proteome</keyword>
<dbReference type="CDD" id="cd00592">
    <property type="entry name" value="HTH_MerR-like"/>
    <property type="match status" value="1"/>
</dbReference>
<dbReference type="EMBL" id="BRZA01000002">
    <property type="protein sequence ID" value="GLC88835.1"/>
    <property type="molecule type" value="Genomic_DNA"/>
</dbReference>
<accession>A0ABQ5NKN4</accession>
<evidence type="ECO:0000259" key="2">
    <source>
        <dbReference type="PROSITE" id="PS50937"/>
    </source>
</evidence>
<dbReference type="RefSeq" id="WP_264988589.1">
    <property type="nucleotide sequence ID" value="NZ_BRZA01000002.1"/>
</dbReference>
<dbReference type="SMART" id="SM00422">
    <property type="entry name" value="HTH_MERR"/>
    <property type="match status" value="1"/>
</dbReference>
<reference evidence="3" key="1">
    <citation type="submission" date="2022-08" db="EMBL/GenBank/DDBJ databases">
        <title>Draft genome sequence of Lysinibacillus sp. strain KH24.</title>
        <authorList>
            <person name="Kanbe H."/>
            <person name="Itoh H."/>
        </authorList>
    </citation>
    <scope>NUCLEOTIDE SEQUENCE</scope>
    <source>
        <strain evidence="3">KH24</strain>
    </source>
</reference>
<comment type="caution">
    <text evidence="3">The sequence shown here is derived from an EMBL/GenBank/DDBJ whole genome shotgun (WGS) entry which is preliminary data.</text>
</comment>